<feature type="binding site" evidence="12">
    <location>
        <position position="196"/>
    </location>
    <ligand>
        <name>[4Fe-4S] cluster</name>
        <dbReference type="ChEBI" id="CHEBI:49883"/>
    </ligand>
</feature>
<dbReference type="Pfam" id="PF00730">
    <property type="entry name" value="HhH-GPD"/>
    <property type="match status" value="1"/>
</dbReference>
<dbReference type="FunFam" id="1.10.1670.10:FF:000001">
    <property type="entry name" value="Endonuclease III"/>
    <property type="match status" value="1"/>
</dbReference>
<evidence type="ECO:0000256" key="5">
    <source>
        <dbReference type="ARBA" id="ARBA00022801"/>
    </source>
</evidence>
<dbReference type="InterPro" id="IPR000445">
    <property type="entry name" value="HhH_motif"/>
</dbReference>
<dbReference type="GO" id="GO:0046872">
    <property type="term" value="F:metal ion binding"/>
    <property type="evidence" value="ECO:0007669"/>
    <property type="project" value="UniProtKB-KW"/>
</dbReference>
<dbReference type="Proteomes" id="UP000266796">
    <property type="component" value="Chromosome"/>
</dbReference>
<keyword evidence="7 12" id="KW-0411">Iron-sulfur</keyword>
<keyword evidence="10 12" id="KW-0456">Lyase</keyword>
<evidence type="ECO:0000256" key="6">
    <source>
        <dbReference type="ARBA" id="ARBA00023004"/>
    </source>
</evidence>
<feature type="binding site" evidence="12">
    <location>
        <position position="186"/>
    </location>
    <ligand>
        <name>[4Fe-4S] cluster</name>
        <dbReference type="ChEBI" id="CHEBI:49883"/>
    </ligand>
</feature>
<dbReference type="InterPro" id="IPR011257">
    <property type="entry name" value="DNA_glycosylase"/>
</dbReference>
<sequence length="206" mass="23672">MNKNIYNIFYILNHIFNNTKIRLNYTNQFQLLIAVILSAKTNDEIVNQATSKFFNYHKSPESIINLGEEKLKIYIKNVGLYNIKSKNIIKLCQILITNFNSNIPNNFNDLIKLPGVGRKTANLILNEVFGYSTIAVDSHVFRVSRRIGISDSDKLIEVEKDLINNVPKQFLKNAHNVLLNFGRNICKAKTPQCISCPIKKFCKHKL</sequence>
<comment type="similarity">
    <text evidence="1 12">Belongs to the Nth/MutY family.</text>
</comment>
<evidence type="ECO:0000256" key="10">
    <source>
        <dbReference type="ARBA" id="ARBA00023239"/>
    </source>
</evidence>
<dbReference type="RefSeq" id="WP_108673977.1">
    <property type="nucleotide sequence ID" value="NZ_CP025628.1"/>
</dbReference>
<dbReference type="GO" id="GO:0019104">
    <property type="term" value="F:DNA N-glycosylase activity"/>
    <property type="evidence" value="ECO:0007669"/>
    <property type="project" value="UniProtKB-UniRule"/>
</dbReference>
<dbReference type="EMBL" id="CP025628">
    <property type="protein sequence ID" value="AWD32571.1"/>
    <property type="molecule type" value="Genomic_DNA"/>
</dbReference>
<evidence type="ECO:0000256" key="4">
    <source>
        <dbReference type="ARBA" id="ARBA00022763"/>
    </source>
</evidence>
<evidence type="ECO:0000313" key="15">
    <source>
        <dbReference type="Proteomes" id="UP000266796"/>
    </source>
</evidence>
<dbReference type="InterPro" id="IPR003265">
    <property type="entry name" value="HhH-GPD_domain"/>
</dbReference>
<dbReference type="AlphaFoldDB" id="A0A3S7JA89"/>
<dbReference type="HAMAP" id="MF_00942">
    <property type="entry name" value="Nth"/>
    <property type="match status" value="1"/>
</dbReference>
<dbReference type="FunFam" id="1.10.340.30:FF:000001">
    <property type="entry name" value="Endonuclease III"/>
    <property type="match status" value="1"/>
</dbReference>
<evidence type="ECO:0000256" key="11">
    <source>
        <dbReference type="ARBA" id="ARBA00023295"/>
    </source>
</evidence>
<evidence type="ECO:0000259" key="13">
    <source>
        <dbReference type="SMART" id="SM00478"/>
    </source>
</evidence>
<evidence type="ECO:0000256" key="7">
    <source>
        <dbReference type="ARBA" id="ARBA00023014"/>
    </source>
</evidence>
<evidence type="ECO:0000256" key="2">
    <source>
        <dbReference type="ARBA" id="ARBA00022485"/>
    </source>
</evidence>
<dbReference type="GO" id="GO:0003677">
    <property type="term" value="F:DNA binding"/>
    <property type="evidence" value="ECO:0007669"/>
    <property type="project" value="UniProtKB-UniRule"/>
</dbReference>
<dbReference type="InterPro" id="IPR003651">
    <property type="entry name" value="Endonuclease3_FeS-loop_motif"/>
</dbReference>
<evidence type="ECO:0000256" key="8">
    <source>
        <dbReference type="ARBA" id="ARBA00023125"/>
    </source>
</evidence>
<dbReference type="PANTHER" id="PTHR10359">
    <property type="entry name" value="A/G-SPECIFIC ADENINE GLYCOSYLASE/ENDONUCLEASE III"/>
    <property type="match status" value="1"/>
</dbReference>
<protein>
    <recommendedName>
        <fullName evidence="12">Endonuclease III</fullName>
        <ecNumber evidence="12">4.2.99.18</ecNumber>
    </recommendedName>
    <alternativeName>
        <fullName evidence="12">DNA-(apurinic or apyrimidinic site) lyase</fullName>
    </alternativeName>
</protein>
<keyword evidence="8 12" id="KW-0238">DNA-binding</keyword>
<evidence type="ECO:0000313" key="14">
    <source>
        <dbReference type="EMBL" id="AWD32571.1"/>
    </source>
</evidence>
<keyword evidence="6 12" id="KW-0408">Iron</keyword>
<dbReference type="CDD" id="cd00056">
    <property type="entry name" value="ENDO3c"/>
    <property type="match status" value="1"/>
</dbReference>
<keyword evidence="14" id="KW-0540">Nuclease</keyword>
<comment type="cofactor">
    <cofactor evidence="12">
        <name>[4Fe-4S] cluster</name>
        <dbReference type="ChEBI" id="CHEBI:49883"/>
    </cofactor>
    <text evidence="12">Binds 1 [4Fe-4S] cluster.</text>
</comment>
<dbReference type="InterPro" id="IPR005759">
    <property type="entry name" value="Nth"/>
</dbReference>
<feature type="binding site" evidence="12">
    <location>
        <position position="202"/>
    </location>
    <ligand>
        <name>[4Fe-4S] cluster</name>
        <dbReference type="ChEBI" id="CHEBI:49883"/>
    </ligand>
</feature>
<name>A0A3S7JA89_9PROT</name>
<dbReference type="Gene3D" id="1.10.340.30">
    <property type="entry name" value="Hypothetical protein, domain 2"/>
    <property type="match status" value="1"/>
</dbReference>
<dbReference type="InterPro" id="IPR023170">
    <property type="entry name" value="HhH_base_excis_C"/>
</dbReference>
<evidence type="ECO:0000256" key="9">
    <source>
        <dbReference type="ARBA" id="ARBA00023204"/>
    </source>
</evidence>
<evidence type="ECO:0000256" key="12">
    <source>
        <dbReference type="HAMAP-Rule" id="MF_00942"/>
    </source>
</evidence>
<proteinExistence type="inferred from homology"/>
<keyword evidence="9 12" id="KW-0234">DNA repair</keyword>
<dbReference type="Pfam" id="PF00633">
    <property type="entry name" value="HHH"/>
    <property type="match status" value="1"/>
</dbReference>
<dbReference type="SUPFAM" id="SSF48150">
    <property type="entry name" value="DNA-glycosylase"/>
    <property type="match status" value="1"/>
</dbReference>
<keyword evidence="5 12" id="KW-0378">Hydrolase</keyword>
<dbReference type="InterPro" id="IPR004036">
    <property type="entry name" value="Endonuclease-III-like_CS2"/>
</dbReference>
<dbReference type="PIRSF" id="PIRSF001435">
    <property type="entry name" value="Nth"/>
    <property type="match status" value="1"/>
</dbReference>
<evidence type="ECO:0000256" key="3">
    <source>
        <dbReference type="ARBA" id="ARBA00022723"/>
    </source>
</evidence>
<organism evidence="14 15">
    <name type="scientific">Candidatus Kinetoplastidibacterium kentomonadis</name>
    <dbReference type="NCBI Taxonomy" id="1576550"/>
    <lineage>
        <taxon>Bacteria</taxon>
        <taxon>Pseudomonadati</taxon>
        <taxon>Pseudomonadota</taxon>
        <taxon>Betaproteobacteria</taxon>
        <taxon>Candidatus Kinetoplastidibacterium</taxon>
    </lineage>
</organism>
<accession>A0A3S7JA89</accession>
<dbReference type="GO" id="GO:0140078">
    <property type="term" value="F:class I DNA-(apurinic or apyrimidinic site) endonuclease activity"/>
    <property type="evidence" value="ECO:0007669"/>
    <property type="project" value="UniProtKB-EC"/>
</dbReference>
<dbReference type="EC" id="4.2.99.18" evidence="12"/>
<keyword evidence="11 12" id="KW-0326">Glycosidase</keyword>
<dbReference type="Gene3D" id="1.10.1670.10">
    <property type="entry name" value="Helix-hairpin-Helix base-excision DNA repair enzymes (C-terminal)"/>
    <property type="match status" value="1"/>
</dbReference>
<dbReference type="PROSITE" id="PS01155">
    <property type="entry name" value="ENDONUCLEASE_III_2"/>
    <property type="match status" value="1"/>
</dbReference>
<evidence type="ECO:0000256" key="1">
    <source>
        <dbReference type="ARBA" id="ARBA00008343"/>
    </source>
</evidence>
<dbReference type="GO" id="GO:0051539">
    <property type="term" value="F:4 iron, 4 sulfur cluster binding"/>
    <property type="evidence" value="ECO:0007669"/>
    <property type="project" value="UniProtKB-UniRule"/>
</dbReference>
<dbReference type="NCBIfam" id="TIGR01083">
    <property type="entry name" value="nth"/>
    <property type="match status" value="1"/>
</dbReference>
<dbReference type="GO" id="GO:0006285">
    <property type="term" value="P:base-excision repair, AP site formation"/>
    <property type="evidence" value="ECO:0007669"/>
    <property type="project" value="TreeGrafter"/>
</dbReference>
<dbReference type="SMART" id="SM00478">
    <property type="entry name" value="ENDO3c"/>
    <property type="match status" value="1"/>
</dbReference>
<keyword evidence="2 12" id="KW-0004">4Fe-4S</keyword>
<comment type="catalytic activity">
    <reaction evidence="12">
        <text>2'-deoxyribonucleotide-(2'-deoxyribose 5'-phosphate)-2'-deoxyribonucleotide-DNA = a 3'-end 2'-deoxyribonucleotide-(2,3-dehydro-2,3-deoxyribose 5'-phosphate)-DNA + a 5'-end 5'-phospho-2'-deoxyribonucleoside-DNA + H(+)</text>
        <dbReference type="Rhea" id="RHEA:66592"/>
        <dbReference type="Rhea" id="RHEA-COMP:13180"/>
        <dbReference type="Rhea" id="RHEA-COMP:16897"/>
        <dbReference type="Rhea" id="RHEA-COMP:17067"/>
        <dbReference type="ChEBI" id="CHEBI:15378"/>
        <dbReference type="ChEBI" id="CHEBI:136412"/>
        <dbReference type="ChEBI" id="CHEBI:157695"/>
        <dbReference type="ChEBI" id="CHEBI:167181"/>
        <dbReference type="EC" id="4.2.99.18"/>
    </reaction>
</comment>
<keyword evidence="4 12" id="KW-0227">DNA damage</keyword>
<keyword evidence="3 12" id="KW-0479">Metal-binding</keyword>
<reference evidence="14 15" key="1">
    <citation type="journal article" date="2018" name="Parasitology">
        <title>The reduced genome of Candidatus Kinetoplastibacterium sorsogonicusi, the endosymbiont of Kentomonas sorsogonicus (Trypanosomatidae): loss of the haem-synthesis pathway.</title>
        <authorList>
            <person name="Silva F.M."/>
            <person name="Kostygov A.Y."/>
            <person name="Spodareva V.V."/>
            <person name="Butenko A."/>
            <person name="Tossou R."/>
            <person name="Lukes J."/>
            <person name="Yurchenko V."/>
            <person name="Alves J.M.P."/>
        </authorList>
    </citation>
    <scope>NUCLEOTIDE SEQUENCE [LARGE SCALE GENOMIC DNA]</scope>
    <source>
        <strain evidence="14 15">MF-08</strain>
    </source>
</reference>
<dbReference type="KEGG" id="kso:CKSOR_00459"/>
<dbReference type="OrthoDB" id="9800977at2"/>
<dbReference type="SMART" id="SM00525">
    <property type="entry name" value="FES"/>
    <property type="match status" value="1"/>
</dbReference>
<comment type="function">
    <text evidence="12">DNA repair enzyme that has both DNA N-glycosylase activity and AP-lyase activity. The DNA N-glycosylase activity releases various damaged pyrimidines from DNA by cleaving the N-glycosidic bond, leaving an AP (apurinic/apyrimidinic) site. The AP-lyase activity cleaves the phosphodiester bond 3' to the AP site by a beta-elimination, leaving a 3'-terminal unsaturated sugar and a product with a terminal 5'-phosphate.</text>
</comment>
<keyword evidence="15" id="KW-1185">Reference proteome</keyword>
<feature type="domain" description="HhH-GPD" evidence="13">
    <location>
        <begin position="37"/>
        <end position="184"/>
    </location>
</feature>
<dbReference type="PANTHER" id="PTHR10359:SF18">
    <property type="entry name" value="ENDONUCLEASE III"/>
    <property type="match status" value="1"/>
</dbReference>
<keyword evidence="14" id="KW-0255">Endonuclease</keyword>
<gene>
    <name evidence="12 14" type="primary">nth</name>
    <name evidence="14" type="ORF">CKSOR_00459</name>
</gene>
<feature type="binding site" evidence="12">
    <location>
        <position position="193"/>
    </location>
    <ligand>
        <name>[4Fe-4S] cluster</name>
        <dbReference type="ChEBI" id="CHEBI:49883"/>
    </ligand>
</feature>